<dbReference type="Proteomes" id="UP000514754">
    <property type="component" value="Chromosome"/>
</dbReference>
<dbReference type="Proteomes" id="UP000527548">
    <property type="component" value="Unassembled WGS sequence"/>
</dbReference>
<dbReference type="EMBL" id="AASRHK010000023">
    <property type="protein sequence ID" value="EFF8954559.1"/>
    <property type="molecule type" value="Genomic_DNA"/>
</dbReference>
<evidence type="ECO:0000313" key="6">
    <source>
        <dbReference type="EMBL" id="MBL6204936.1"/>
    </source>
</evidence>
<evidence type="ECO:0000313" key="9">
    <source>
        <dbReference type="Proteomes" id="UP000524010"/>
    </source>
</evidence>
<dbReference type="EMBL" id="DABGKZ010000001">
    <property type="protein sequence ID" value="HAJ5148671.1"/>
    <property type="molecule type" value="Genomic_DNA"/>
</dbReference>
<reference evidence="2 9" key="5">
    <citation type="submission" date="2020-02" db="EMBL/GenBank/DDBJ databases">
        <authorList>
            <consortium name="PulseNet: The National Subtyping Network for Foodborne Disease Surveillance"/>
            <person name="Tarr C.L."/>
            <person name="Trees E."/>
            <person name="Katz L.S."/>
            <person name="Carleton-Romer H.A."/>
            <person name="Stroika S."/>
            <person name="Kucerova Z."/>
            <person name="Roache K.F."/>
            <person name="Sabol A.L."/>
            <person name="Besser J."/>
            <person name="Gerner-Smidt P."/>
        </authorList>
    </citation>
    <scope>NUCLEOTIDE SEQUENCE [LARGE SCALE GENOMIC DNA]</scope>
    <source>
        <strain evidence="2 9">PNUSAE005278</strain>
    </source>
</reference>
<dbReference type="Proteomes" id="UP000655659">
    <property type="component" value="Unassembled WGS sequence"/>
</dbReference>
<accession>A0A085NYQ6</accession>
<dbReference type="Proteomes" id="UP000534496">
    <property type="component" value="Unassembled WGS sequence"/>
</dbReference>
<reference evidence="1" key="8">
    <citation type="submission" date="2023-10" db="EMBL/GenBank/DDBJ databases">
        <authorList>
            <person name="Leclercq S."/>
        </authorList>
    </citation>
    <scope>NUCLEOTIDE SEQUENCE</scope>
    <source>
        <strain evidence="1">F848</strain>
    </source>
</reference>
<dbReference type="AlphaFoldDB" id="A0A085NYQ6"/>
<dbReference type="EMBL" id="CP057906">
    <property type="protein sequence ID" value="QMO40028.1"/>
    <property type="molecule type" value="Genomic_DNA"/>
</dbReference>
<dbReference type="EMBL" id="AATJOC010000002">
    <property type="protein sequence ID" value="EFM0251573.1"/>
    <property type="molecule type" value="Genomic_DNA"/>
</dbReference>
<reference evidence="7 8" key="6">
    <citation type="submission" date="2020-06" db="EMBL/GenBank/DDBJ databases">
        <title>REHAB project genomes.</title>
        <authorList>
            <person name="Shaw L.P."/>
        </authorList>
    </citation>
    <scope>NUCLEOTIDE SEQUENCE [LARGE SCALE GENOMIC DNA]</scope>
    <source>
        <strain evidence="7 8">RHB10-C12</strain>
    </source>
</reference>
<evidence type="ECO:0000313" key="3">
    <source>
        <dbReference type="EMBL" id="EFH3672128.1"/>
    </source>
</evidence>
<evidence type="ECO:0000313" key="4">
    <source>
        <dbReference type="EMBL" id="EFM0251573.1"/>
    </source>
</evidence>
<dbReference type="Proteomes" id="UP000840371">
    <property type="component" value="Unassembled WGS sequence"/>
</dbReference>
<gene>
    <name evidence="2" type="ORF">BTB68_002511</name>
    <name evidence="4" type="ORF">C719_000708</name>
    <name evidence="3" type="ORF">F9461_02675</name>
    <name evidence="1" type="ORF">FGAF848_12020</name>
    <name evidence="5" type="ORF">HLZ50_01425</name>
    <name evidence="7" type="ORF">HVW43_06835</name>
    <name evidence="6" type="ORF">JNA68_17260</name>
</gene>
<reference evidence="5" key="3">
    <citation type="submission" date="2019-11" db="EMBL/GenBank/DDBJ databases">
        <authorList>
            <consortium name="NCBI Pathogen Detection Project"/>
        </authorList>
    </citation>
    <scope>NUCLEOTIDE SEQUENCE</scope>
    <source>
        <strain evidence="5">Ecoli[ST-219]</strain>
    </source>
</reference>
<dbReference type="EMBL" id="AASVQO010000001">
    <property type="protein sequence ID" value="EFH3672128.1"/>
    <property type="molecule type" value="Genomic_DNA"/>
</dbReference>
<dbReference type="Proteomes" id="UP000524010">
    <property type="component" value="Unassembled WGS sequence"/>
</dbReference>
<evidence type="ECO:0000313" key="11">
    <source>
        <dbReference type="Proteomes" id="UP000534496"/>
    </source>
</evidence>
<evidence type="ECO:0000313" key="7">
    <source>
        <dbReference type="EMBL" id="QMO40028.1"/>
    </source>
</evidence>
<evidence type="ECO:0000313" key="2">
    <source>
        <dbReference type="EMBL" id="EFF8954559.1"/>
    </source>
</evidence>
<sequence>MTQRYFLFAGIILCAFIAAILSHIAFHHANEPAEQNISCNAHVINFTDHTKMDQYFSLNMISENNTGNMYLTGAYTVDGKKMGFIRRYVSFTYKKFRDTVYFTTVKIQKIQKDDNISDEILENITSDFFIKVDTSINFYVTRQNDYNYVFSTGRTPRFICISH</sequence>
<name>A0A085NYQ6_ECOLX</name>
<reference evidence="3 11" key="4">
    <citation type="submission" date="2019-12" db="EMBL/GenBank/DDBJ databases">
        <authorList>
            <consortium name="NARMS: The National Antimicrobial Resistance Monitoring System"/>
        </authorList>
    </citation>
    <scope>NUCLEOTIDE SEQUENCE [LARGE SCALE GENOMIC DNA]</scope>
    <source>
        <strain evidence="3 11">CVM N19EC0189</strain>
    </source>
</reference>
<evidence type="ECO:0000313" key="1">
    <source>
        <dbReference type="EMBL" id="CAK1208425.1"/>
    </source>
</evidence>
<evidence type="ECO:0000313" key="8">
    <source>
        <dbReference type="Proteomes" id="UP000514754"/>
    </source>
</evidence>
<dbReference type="EMBL" id="CAUZHL010000002">
    <property type="protein sequence ID" value="CAK1208425.1"/>
    <property type="molecule type" value="Genomic_DNA"/>
</dbReference>
<reference evidence="4 10" key="2">
    <citation type="submission" date="2018-08" db="EMBL/GenBank/DDBJ databases">
        <authorList>
            <consortium name="GenomeTrakr network: Whole genome sequencing for foodborne pathogen traceback"/>
        </authorList>
    </citation>
    <scope>NUCLEOTIDE SEQUENCE [LARGE SCALE GENOMIC DNA]</scope>
    <source>
        <strain evidence="4 10">AZ-TG73163</strain>
    </source>
</reference>
<evidence type="ECO:0000313" key="5">
    <source>
        <dbReference type="EMBL" id="HAJ5148671.1"/>
    </source>
</evidence>
<reference evidence="5" key="1">
    <citation type="journal article" date="2018" name="Genome Biol.">
        <title>SKESA: strategic k-mer extension for scrupulous assemblies.</title>
        <authorList>
            <person name="Souvorov A."/>
            <person name="Agarwala R."/>
            <person name="Lipman D.J."/>
        </authorList>
    </citation>
    <scope>NUCLEOTIDE SEQUENCE [LARGE SCALE GENOMIC DNA]</scope>
    <source>
        <strain evidence="5">Ecoli[ST-219]</strain>
        <strain>ecoli[ST-219]</strain>
    </source>
</reference>
<proteinExistence type="predicted"/>
<reference evidence="6" key="7">
    <citation type="submission" date="2021-01" db="EMBL/GenBank/DDBJ databases">
        <title>Genomes of Escherichia coli STEC strains from raw meat-based diets for companion animals.</title>
        <authorList>
            <person name="Stevens M.J.A."/>
            <person name="Stephan R."/>
        </authorList>
    </citation>
    <scope>NUCLEOTIDE SEQUENCE</scope>
    <source>
        <strain evidence="6">ATC7-7</strain>
    </source>
</reference>
<dbReference type="RefSeq" id="WP_000194261.1">
    <property type="nucleotide sequence ID" value="NZ_BDLM01000020.1"/>
</dbReference>
<dbReference type="Proteomes" id="UP001190091">
    <property type="component" value="Unassembled WGS sequence"/>
</dbReference>
<dbReference type="EMBL" id="JAETYU010000022">
    <property type="protein sequence ID" value="MBL6204936.1"/>
    <property type="molecule type" value="Genomic_DNA"/>
</dbReference>
<organism evidence="2 9">
    <name type="scientific">Escherichia coli</name>
    <dbReference type="NCBI Taxonomy" id="562"/>
    <lineage>
        <taxon>Bacteria</taxon>
        <taxon>Pseudomonadati</taxon>
        <taxon>Pseudomonadota</taxon>
        <taxon>Gammaproteobacteria</taxon>
        <taxon>Enterobacterales</taxon>
        <taxon>Enterobacteriaceae</taxon>
        <taxon>Escherichia</taxon>
    </lineage>
</organism>
<protein>
    <submittedName>
        <fullName evidence="2">FidL</fullName>
    </submittedName>
</protein>
<evidence type="ECO:0000313" key="10">
    <source>
        <dbReference type="Proteomes" id="UP000527548"/>
    </source>
</evidence>